<dbReference type="OrthoDB" id="1100735at2759"/>
<evidence type="ECO:0000313" key="3">
    <source>
        <dbReference type="EMBL" id="OMP12083.1"/>
    </source>
</evidence>
<dbReference type="InterPro" id="IPR040400">
    <property type="entry name" value="BAG5/6/7/8"/>
</dbReference>
<proteinExistence type="predicted"/>
<dbReference type="EMBL" id="AWWV01000451">
    <property type="protein sequence ID" value="OMP12083.1"/>
    <property type="molecule type" value="Genomic_DNA"/>
</dbReference>
<keyword evidence="1" id="KW-0143">Chaperone</keyword>
<organism evidence="3 4">
    <name type="scientific">Corchorus capsularis</name>
    <name type="common">Jute</name>
    <dbReference type="NCBI Taxonomy" id="210143"/>
    <lineage>
        <taxon>Eukaryota</taxon>
        <taxon>Viridiplantae</taxon>
        <taxon>Streptophyta</taxon>
        <taxon>Embryophyta</taxon>
        <taxon>Tracheophyta</taxon>
        <taxon>Spermatophyta</taxon>
        <taxon>Magnoliopsida</taxon>
        <taxon>eudicotyledons</taxon>
        <taxon>Gunneridae</taxon>
        <taxon>Pentapetalae</taxon>
        <taxon>rosids</taxon>
        <taxon>malvids</taxon>
        <taxon>Malvales</taxon>
        <taxon>Malvaceae</taxon>
        <taxon>Grewioideae</taxon>
        <taxon>Apeibeae</taxon>
        <taxon>Corchorus</taxon>
    </lineage>
</organism>
<reference evidence="3 4" key="1">
    <citation type="submission" date="2013-09" db="EMBL/GenBank/DDBJ databases">
        <title>Corchorus capsularis genome sequencing.</title>
        <authorList>
            <person name="Alam M."/>
            <person name="Haque M.S."/>
            <person name="Islam M.S."/>
            <person name="Emdad E.M."/>
            <person name="Islam M.M."/>
            <person name="Ahmed B."/>
            <person name="Halim A."/>
            <person name="Hossen Q.M.M."/>
            <person name="Hossain M.Z."/>
            <person name="Ahmed R."/>
            <person name="Khan M.M."/>
            <person name="Islam R."/>
            <person name="Rashid M.M."/>
            <person name="Khan S.A."/>
            <person name="Rahman M.S."/>
            <person name="Alam M."/>
        </authorList>
    </citation>
    <scope>NUCLEOTIDE SEQUENCE [LARGE SCALE GENOMIC DNA]</scope>
    <source>
        <strain evidence="4">cv. CVL-1</strain>
        <tissue evidence="3">Whole seedling</tissue>
    </source>
</reference>
<dbReference type="Gramene" id="OMP12083">
    <property type="protein sequence ID" value="OMP12083"/>
    <property type="gene ID" value="CCACVL1_00138"/>
</dbReference>
<evidence type="ECO:0000256" key="2">
    <source>
        <dbReference type="SAM" id="MobiDB-lite"/>
    </source>
</evidence>
<dbReference type="PANTHER" id="PTHR33322">
    <property type="entry name" value="BAG DOMAIN CONTAINING PROTEIN, EXPRESSED"/>
    <property type="match status" value="1"/>
</dbReference>
<feature type="region of interest" description="Disordered" evidence="2">
    <location>
        <begin position="401"/>
        <end position="432"/>
    </location>
</feature>
<gene>
    <name evidence="3" type="ORF">CCACVL1_00138</name>
</gene>
<dbReference type="GO" id="GO:0006457">
    <property type="term" value="P:protein folding"/>
    <property type="evidence" value="ECO:0007669"/>
    <property type="project" value="TreeGrafter"/>
</dbReference>
<comment type="caution">
    <text evidence="3">The sequence shown here is derived from an EMBL/GenBank/DDBJ whole genome shotgun (WGS) entry which is preliminary data.</text>
</comment>
<dbReference type="Proteomes" id="UP000188268">
    <property type="component" value="Unassembled WGS sequence"/>
</dbReference>
<accession>A0A1R3KY99</accession>
<dbReference type="AlphaFoldDB" id="A0A1R3KY99"/>
<protein>
    <submittedName>
        <fullName evidence="3">Uncharacterized protein</fullName>
    </submittedName>
</protein>
<feature type="compositionally biased region" description="Polar residues" evidence="2">
    <location>
        <begin position="361"/>
        <end position="374"/>
    </location>
</feature>
<sequence>MASHHHHHHHHHHRPATCCSTCSCSQCCYPPPPPPQPQPQQSDPLLQALASLLLQNQPQTQFLQPQQTHCLNQTHFLKTFQDQNSAGKKHHFHQKYHHHQEPNFLISSLLSRISALESSLQHFSDTSNFPSYSSCSLRDAAARVIQTHFRAFLVHRSRTLRELKDLAFIKSSLNSLKLSISNKTHFDYDAVSRKAMDLLLKLDSFQGGDPMIRDGKRSVSRDLVQFLEYVDGLVLRRHKHLCKNSKKMTVLGNGNKTRFLRSNSGETMKTLRDRVEKLERLSRKEEGDEEEDDAELEGFHQVIDERENPRVSIAGKGGVRVAQERNGGVLVNRQGTQPSVKKSVSFAENGNVYRIISSKNQVSASGDGSLTDESVSSDDHGEMVLDLCEESEGLARNEEELGLNNEESFHNSNGEKNSRRNSSRQARSEIDGDYEIQDTDFVFSAPLPVRMESKADLMKKRKGALKIVS</sequence>
<dbReference type="PANTHER" id="PTHR33322:SF18">
    <property type="entry name" value="BAG FAMILY MOLECULAR CHAPERONE REGULATOR 8, CHLOROPLASTIC"/>
    <property type="match status" value="1"/>
</dbReference>
<dbReference type="GO" id="GO:0009506">
    <property type="term" value="C:plasmodesma"/>
    <property type="evidence" value="ECO:0007669"/>
    <property type="project" value="TreeGrafter"/>
</dbReference>
<evidence type="ECO:0000313" key="4">
    <source>
        <dbReference type="Proteomes" id="UP000188268"/>
    </source>
</evidence>
<feature type="region of interest" description="Disordered" evidence="2">
    <location>
        <begin position="361"/>
        <end position="380"/>
    </location>
</feature>
<name>A0A1R3KY99_COCAP</name>
<evidence type="ECO:0000256" key="1">
    <source>
        <dbReference type="ARBA" id="ARBA00023186"/>
    </source>
</evidence>
<dbReference type="OMA" id="NTHIDSQ"/>
<keyword evidence="4" id="KW-1185">Reference proteome</keyword>
<dbReference type="STRING" id="210143.A0A1R3KY99"/>